<evidence type="ECO:0000313" key="1">
    <source>
        <dbReference type="EMBL" id="AKN37077.1"/>
    </source>
</evidence>
<proteinExistence type="predicted"/>
<name>A0A0H3ZRM3_9VIBR</name>
<accession>A0A0H3ZRM3</accession>
<sequence length="168" mass="18781">MSSPLTPNVKGANNFMRQNFVKHRAVGGRLIASHYKMEIEGHSDLTFKISSTQLPSLERELIETYGPMGVQSNFQGNVKNAGEVTFVIEETINGDTLKALNKIILEKEYVQMRVMTTPEDKGGEATSTYEFLEVSLMYDAVDLANESVTEIVKPSVTARYNWVDRPTS</sequence>
<dbReference type="EMBL" id="KP795522">
    <property type="protein sequence ID" value="AKN37077.1"/>
    <property type="molecule type" value="Genomic_DNA"/>
</dbReference>
<dbReference type="AlphaFoldDB" id="A0A0H3ZRM3"/>
<organism evidence="1">
    <name type="scientific">Vibrio cyclitrophicus</name>
    <dbReference type="NCBI Taxonomy" id="47951"/>
    <lineage>
        <taxon>Bacteria</taxon>
        <taxon>Pseudomonadati</taxon>
        <taxon>Pseudomonadota</taxon>
        <taxon>Gammaproteobacteria</taxon>
        <taxon>Vibrionales</taxon>
        <taxon>Vibrionaceae</taxon>
        <taxon>Vibrio</taxon>
    </lineage>
</organism>
<protein>
    <submittedName>
        <fullName evidence="1">Putative baseplate structural protein</fullName>
    </submittedName>
</protein>
<reference evidence="1" key="1">
    <citation type="journal article" date="2015" name="MBio">
        <title>Eco-Evolutionary Dynamics of Episomes among Ecologically Cohesive Bacterial Populations.</title>
        <authorList>
            <person name="Xue H."/>
            <person name="Cordero O.X."/>
            <person name="Camas F.M."/>
            <person name="Trimble W."/>
            <person name="Meyer F."/>
            <person name="Guglielmini J."/>
            <person name="Rocha E.P."/>
            <person name="Polz M.F."/>
        </authorList>
    </citation>
    <scope>NUCLEOTIDE SEQUENCE</scope>
    <source>
        <strain evidence="1">FF_61</strain>
    </source>
</reference>